<feature type="compositionally biased region" description="Polar residues" evidence="1">
    <location>
        <begin position="30"/>
        <end position="39"/>
    </location>
</feature>
<feature type="region of interest" description="Disordered" evidence="1">
    <location>
        <begin position="1"/>
        <end position="45"/>
    </location>
</feature>
<accession>A0A6M5Z2C4</accession>
<gene>
    <name evidence="2" type="ORF">FTUN_7840</name>
</gene>
<keyword evidence="3" id="KW-1185">Reference proteome</keyword>
<proteinExistence type="predicted"/>
<evidence type="ECO:0000313" key="2">
    <source>
        <dbReference type="EMBL" id="QJX00216.1"/>
    </source>
</evidence>
<organism evidence="2 3">
    <name type="scientific">Frigoriglobus tundricola</name>
    <dbReference type="NCBI Taxonomy" id="2774151"/>
    <lineage>
        <taxon>Bacteria</taxon>
        <taxon>Pseudomonadati</taxon>
        <taxon>Planctomycetota</taxon>
        <taxon>Planctomycetia</taxon>
        <taxon>Gemmatales</taxon>
        <taxon>Gemmataceae</taxon>
        <taxon>Frigoriglobus</taxon>
    </lineage>
</organism>
<protein>
    <submittedName>
        <fullName evidence="2">Uncharacterized protein</fullName>
    </submittedName>
</protein>
<dbReference type="EMBL" id="CP053452">
    <property type="protein sequence ID" value="QJX00216.1"/>
    <property type="molecule type" value="Genomic_DNA"/>
</dbReference>
<evidence type="ECO:0000313" key="3">
    <source>
        <dbReference type="Proteomes" id="UP000503447"/>
    </source>
</evidence>
<feature type="compositionally biased region" description="Basic and acidic residues" evidence="1">
    <location>
        <begin position="9"/>
        <end position="20"/>
    </location>
</feature>
<sequence length="45" mass="5093">MGQPARTVFSEKRSQAEPEIRQPAPRVAQASCQHRTSTAVDRRAW</sequence>
<name>A0A6M5Z2C4_9BACT</name>
<dbReference type="Proteomes" id="UP000503447">
    <property type="component" value="Chromosome"/>
</dbReference>
<reference evidence="3" key="1">
    <citation type="submission" date="2020-05" db="EMBL/GenBank/DDBJ databases">
        <title>Frigoriglobus tundricola gen. nov., sp. nov., a psychrotolerant cellulolytic planctomycete of the family Gemmataceae with two divergent copies of 16S rRNA gene.</title>
        <authorList>
            <person name="Kulichevskaya I.S."/>
            <person name="Ivanova A.A."/>
            <person name="Naumoff D.G."/>
            <person name="Beletsky A.V."/>
            <person name="Rijpstra W.I.C."/>
            <person name="Sinninghe Damste J.S."/>
            <person name="Mardanov A.V."/>
            <person name="Ravin N.V."/>
            <person name="Dedysh S.N."/>
        </authorList>
    </citation>
    <scope>NUCLEOTIDE SEQUENCE [LARGE SCALE GENOMIC DNA]</scope>
    <source>
        <strain evidence="3">PL17</strain>
    </source>
</reference>
<dbReference type="AlphaFoldDB" id="A0A6M5Z2C4"/>
<dbReference type="KEGG" id="ftj:FTUN_7840"/>
<evidence type="ECO:0000256" key="1">
    <source>
        <dbReference type="SAM" id="MobiDB-lite"/>
    </source>
</evidence>